<dbReference type="EMBL" id="CP060394">
    <property type="protein sequence ID" value="QNI31225.1"/>
    <property type="molecule type" value="Genomic_DNA"/>
</dbReference>
<sequence>MTDTNGIVTIPSSHSVDETVARLEKILVEKGIKLFALVDHSGEAEKAGLKMPPTKLAIFGSPKAGTPLMLASPSIAIDLPLKILIYETKNGETKNGEDANGSVFVSWNAPAYLAVRHGLPHELVPNIAVIEKLAAAIAS</sequence>
<dbReference type="KEGG" id="adin:H7849_19325"/>
<reference evidence="2 3" key="1">
    <citation type="submission" date="2020-08" db="EMBL/GenBank/DDBJ databases">
        <title>Edaphobacter telluris sp. nov. and Acidobacterium dinghuensis sp. nov., two acidobacteria isolated from forest soil.</title>
        <authorList>
            <person name="Fu J."/>
            <person name="Qiu L."/>
        </authorList>
    </citation>
    <scope>NUCLEOTIDE SEQUENCE [LARGE SCALE GENOMIC DNA]</scope>
    <source>
        <strain evidence="2">4Y35</strain>
    </source>
</reference>
<evidence type="ECO:0000259" key="1">
    <source>
        <dbReference type="Pfam" id="PF03625"/>
    </source>
</evidence>
<dbReference type="SUPFAM" id="SSF103247">
    <property type="entry name" value="TT1751-like"/>
    <property type="match status" value="1"/>
</dbReference>
<dbReference type="AlphaFoldDB" id="A0A7G8BFA5"/>
<name>A0A7G8BFA5_9BACT</name>
<dbReference type="CDD" id="cd14797">
    <property type="entry name" value="DUF302"/>
    <property type="match status" value="1"/>
</dbReference>
<dbReference type="InterPro" id="IPR005180">
    <property type="entry name" value="DUF302"/>
</dbReference>
<dbReference type="RefSeq" id="WP_186741693.1">
    <property type="nucleotide sequence ID" value="NZ_CP060394.1"/>
</dbReference>
<dbReference type="Gene3D" id="3.30.310.70">
    <property type="entry name" value="TT1751-like domain"/>
    <property type="match status" value="1"/>
</dbReference>
<dbReference type="PANTHER" id="PTHR38342">
    <property type="entry name" value="SLR5037 PROTEIN"/>
    <property type="match status" value="1"/>
</dbReference>
<accession>A0A7G8BFA5</accession>
<feature type="domain" description="DUF302" evidence="1">
    <location>
        <begin position="38"/>
        <end position="93"/>
    </location>
</feature>
<evidence type="ECO:0000313" key="3">
    <source>
        <dbReference type="Proteomes" id="UP000515312"/>
    </source>
</evidence>
<dbReference type="PANTHER" id="PTHR38342:SF2">
    <property type="entry name" value="INNER MEMBRANE OR EXPORTED"/>
    <property type="match status" value="1"/>
</dbReference>
<keyword evidence="3" id="KW-1185">Reference proteome</keyword>
<evidence type="ECO:0000313" key="2">
    <source>
        <dbReference type="EMBL" id="QNI31225.1"/>
    </source>
</evidence>
<dbReference type="Proteomes" id="UP000515312">
    <property type="component" value="Chromosome"/>
</dbReference>
<proteinExistence type="predicted"/>
<protein>
    <submittedName>
        <fullName evidence="2">DUF302 domain-containing protein</fullName>
    </submittedName>
</protein>
<organism evidence="2 3">
    <name type="scientific">Alloacidobacterium dinghuense</name>
    <dbReference type="NCBI Taxonomy" id="2763107"/>
    <lineage>
        <taxon>Bacteria</taxon>
        <taxon>Pseudomonadati</taxon>
        <taxon>Acidobacteriota</taxon>
        <taxon>Terriglobia</taxon>
        <taxon>Terriglobales</taxon>
        <taxon>Acidobacteriaceae</taxon>
        <taxon>Alloacidobacterium</taxon>
    </lineage>
</organism>
<dbReference type="InterPro" id="IPR035923">
    <property type="entry name" value="TT1751-like_sf"/>
</dbReference>
<gene>
    <name evidence="2" type="ORF">H7849_19325</name>
</gene>
<dbReference type="Pfam" id="PF03625">
    <property type="entry name" value="DUF302"/>
    <property type="match status" value="1"/>
</dbReference>